<dbReference type="InterPro" id="IPR000742">
    <property type="entry name" value="EGF"/>
</dbReference>
<name>A0AAV5VI28_9BILA</name>
<keyword evidence="1 2" id="KW-1015">Disulfide bond</keyword>
<keyword evidence="3" id="KW-0472">Membrane</keyword>
<evidence type="ECO:0000256" key="2">
    <source>
        <dbReference type="PROSITE-ProRule" id="PRU00076"/>
    </source>
</evidence>
<dbReference type="Gene3D" id="2.10.25.10">
    <property type="entry name" value="Laminin"/>
    <property type="match status" value="3"/>
</dbReference>
<dbReference type="SUPFAM" id="SSF57196">
    <property type="entry name" value="EGF/Laminin"/>
    <property type="match status" value="1"/>
</dbReference>
<evidence type="ECO:0000313" key="6">
    <source>
        <dbReference type="EMBL" id="GMT19276.1"/>
    </source>
</evidence>
<dbReference type="PROSITE" id="PS50026">
    <property type="entry name" value="EGF_3"/>
    <property type="match status" value="2"/>
</dbReference>
<gene>
    <name evidence="6" type="ORF">PFISCL1PPCAC_10573</name>
</gene>
<feature type="transmembrane region" description="Helical" evidence="3">
    <location>
        <begin position="459"/>
        <end position="485"/>
    </location>
</feature>
<comment type="caution">
    <text evidence="6">The sequence shown here is derived from an EMBL/GenBank/DDBJ whole genome shotgun (WGS) entry which is preliminary data.</text>
</comment>
<dbReference type="InterPro" id="IPR018097">
    <property type="entry name" value="EGF_Ca-bd_CS"/>
</dbReference>
<evidence type="ECO:0000259" key="5">
    <source>
        <dbReference type="PROSITE" id="PS50026"/>
    </source>
</evidence>
<reference evidence="6" key="1">
    <citation type="submission" date="2023-10" db="EMBL/GenBank/DDBJ databases">
        <title>Genome assembly of Pristionchus species.</title>
        <authorList>
            <person name="Yoshida K."/>
            <person name="Sommer R.J."/>
        </authorList>
    </citation>
    <scope>NUCLEOTIDE SEQUENCE</scope>
    <source>
        <strain evidence="6">RS5133</strain>
    </source>
</reference>
<evidence type="ECO:0000256" key="1">
    <source>
        <dbReference type="ARBA" id="ARBA00023157"/>
    </source>
</evidence>
<dbReference type="EMBL" id="BTSY01000003">
    <property type="protein sequence ID" value="GMT19276.1"/>
    <property type="molecule type" value="Genomic_DNA"/>
</dbReference>
<feature type="disulfide bond" evidence="2">
    <location>
        <begin position="163"/>
        <end position="172"/>
    </location>
</feature>
<keyword evidence="2" id="KW-0245">EGF-like domain</keyword>
<protein>
    <recommendedName>
        <fullName evidence="5">EGF-like domain-containing protein</fullName>
    </recommendedName>
</protein>
<dbReference type="PROSITE" id="PS00022">
    <property type="entry name" value="EGF_1"/>
    <property type="match status" value="1"/>
</dbReference>
<feature type="chain" id="PRO_5043439584" description="EGF-like domain-containing protein" evidence="4">
    <location>
        <begin position="28"/>
        <end position="500"/>
    </location>
</feature>
<feature type="domain" description="EGF-like" evidence="5">
    <location>
        <begin position="416"/>
        <end position="456"/>
    </location>
</feature>
<proteinExistence type="predicted"/>
<dbReference type="AlphaFoldDB" id="A0AAV5VI28"/>
<keyword evidence="4" id="KW-0732">Signal</keyword>
<feature type="disulfide bond" evidence="2">
    <location>
        <begin position="446"/>
        <end position="455"/>
    </location>
</feature>
<dbReference type="PROSITE" id="PS01187">
    <property type="entry name" value="EGF_CA"/>
    <property type="match status" value="1"/>
</dbReference>
<feature type="domain" description="EGF-like" evidence="5">
    <location>
        <begin position="135"/>
        <end position="173"/>
    </location>
</feature>
<dbReference type="GO" id="GO:0005509">
    <property type="term" value="F:calcium ion binding"/>
    <property type="evidence" value="ECO:0007669"/>
    <property type="project" value="InterPro"/>
</dbReference>
<evidence type="ECO:0000256" key="4">
    <source>
        <dbReference type="SAM" id="SignalP"/>
    </source>
</evidence>
<dbReference type="Pfam" id="PF00008">
    <property type="entry name" value="EGF"/>
    <property type="match status" value="1"/>
</dbReference>
<sequence length="500" mass="53511">DMNLSHSTRLLIPILAILSISCRIVLSEDDLLNAVADADANAAIETTTPPVTESTETATETAWTVSTSEAPGNLSCVLSSKLKLCVLEGSSTLCDPCLNVVCDADKSCVSDNSTCIPLCECTDKKKIQNKDGVCTDPCVPNPCQHDGKCSFDAHLTSKFKCACTPDYDGELCGDIHDYCKDAQPALCPLGPSRSCKMQGVGKYACGCADGHILDKPSNTCTKVTQLLNTTLYFPDTLYAEAYNVEGTEERKKATGIIDAAMKQLYGNLLISIQYDNFTQGSLVAHYTMSMTMGANEPDQNVNTLKKFVTNCDTDNAQQQLCFGTLGKPFLPFKGVTAEDLRCAVNSCPANTECEAVDGSDKSRCSCKSGFTVTGTVTDDSGKQIDSCEDIDECVPGNTKCKENEFCANSPGSFSCLGNPCDANPCPGNAVCNPINATNHYEYECQCDWIYIASDCGTPWPLILVIVSSVLLVLLILAIIGLIILLSRSRKGSSVIDSTSF</sequence>
<evidence type="ECO:0000256" key="3">
    <source>
        <dbReference type="SAM" id="Phobius"/>
    </source>
</evidence>
<feature type="signal peptide" evidence="4">
    <location>
        <begin position="1"/>
        <end position="27"/>
    </location>
</feature>
<accession>A0AAV5VI28</accession>
<feature type="non-terminal residue" evidence="6">
    <location>
        <position position="1"/>
    </location>
</feature>
<dbReference type="Proteomes" id="UP001432322">
    <property type="component" value="Unassembled WGS sequence"/>
</dbReference>
<comment type="caution">
    <text evidence="2">Lacks conserved residue(s) required for the propagation of feature annotation.</text>
</comment>
<organism evidence="6 7">
    <name type="scientific">Pristionchus fissidentatus</name>
    <dbReference type="NCBI Taxonomy" id="1538716"/>
    <lineage>
        <taxon>Eukaryota</taxon>
        <taxon>Metazoa</taxon>
        <taxon>Ecdysozoa</taxon>
        <taxon>Nematoda</taxon>
        <taxon>Chromadorea</taxon>
        <taxon>Rhabditida</taxon>
        <taxon>Rhabditina</taxon>
        <taxon>Diplogasteromorpha</taxon>
        <taxon>Diplogasteroidea</taxon>
        <taxon>Neodiplogasteridae</taxon>
        <taxon>Pristionchus</taxon>
    </lineage>
</organism>
<dbReference type="SMART" id="SM00181">
    <property type="entry name" value="EGF"/>
    <property type="match status" value="4"/>
</dbReference>
<evidence type="ECO:0000313" key="7">
    <source>
        <dbReference type="Proteomes" id="UP001432322"/>
    </source>
</evidence>
<keyword evidence="7" id="KW-1185">Reference proteome</keyword>
<keyword evidence="3" id="KW-0812">Transmembrane</keyword>
<keyword evidence="3" id="KW-1133">Transmembrane helix</keyword>